<dbReference type="PROSITE" id="PS50889">
    <property type="entry name" value="S4"/>
    <property type="match status" value="1"/>
</dbReference>
<evidence type="ECO:0000313" key="10">
    <source>
        <dbReference type="Proteomes" id="UP000653480"/>
    </source>
</evidence>
<dbReference type="EMBL" id="BMMN01000004">
    <property type="protein sequence ID" value="GGO12759.1"/>
    <property type="molecule type" value="Genomic_DNA"/>
</dbReference>
<feature type="compositionally biased region" description="Basic and acidic residues" evidence="7">
    <location>
        <begin position="117"/>
        <end position="144"/>
    </location>
</feature>
<dbReference type="GO" id="GO:0120159">
    <property type="term" value="F:rRNA pseudouridine synthase activity"/>
    <property type="evidence" value="ECO:0007669"/>
    <property type="project" value="UniProtKB-ARBA"/>
</dbReference>
<dbReference type="InterPro" id="IPR020094">
    <property type="entry name" value="TruA/RsuA/RluB/E/F_N"/>
</dbReference>
<dbReference type="GO" id="GO:0003723">
    <property type="term" value="F:RNA binding"/>
    <property type="evidence" value="ECO:0007669"/>
    <property type="project" value="UniProtKB-KW"/>
</dbReference>
<dbReference type="OrthoDB" id="9807213at2"/>
<dbReference type="Pfam" id="PF00849">
    <property type="entry name" value="PseudoU_synth_2"/>
    <property type="match status" value="1"/>
</dbReference>
<dbReference type="InterPro" id="IPR000748">
    <property type="entry name" value="PsdUridine_synth_RsuA/RluB/E/F"/>
</dbReference>
<evidence type="ECO:0000256" key="1">
    <source>
        <dbReference type="ARBA" id="ARBA00000073"/>
    </source>
</evidence>
<dbReference type="Gene3D" id="3.30.70.580">
    <property type="entry name" value="Pseudouridine synthase I, catalytic domain, N-terminal subdomain"/>
    <property type="match status" value="1"/>
</dbReference>
<protein>
    <recommendedName>
        <fullName evidence="6">Pseudouridine synthase</fullName>
        <ecNumber evidence="6">5.4.99.-</ecNumber>
    </recommendedName>
</protein>
<dbReference type="Proteomes" id="UP000653480">
    <property type="component" value="Unassembled WGS sequence"/>
</dbReference>
<comment type="catalytic activity">
    <reaction evidence="1">
        <text>a uridine in RNA = a pseudouridine in RNA</text>
        <dbReference type="Rhea" id="RHEA:48348"/>
        <dbReference type="Rhea" id="RHEA-COMP:12068"/>
        <dbReference type="Rhea" id="RHEA-COMP:12069"/>
        <dbReference type="ChEBI" id="CHEBI:65314"/>
        <dbReference type="ChEBI" id="CHEBI:65315"/>
    </reaction>
</comment>
<dbReference type="NCBIfam" id="TIGR00093">
    <property type="entry name" value="pseudouridine synthase"/>
    <property type="match status" value="1"/>
</dbReference>
<evidence type="ECO:0000256" key="3">
    <source>
        <dbReference type="ARBA" id="ARBA00022884"/>
    </source>
</evidence>
<dbReference type="PANTHER" id="PTHR47683">
    <property type="entry name" value="PSEUDOURIDINE SYNTHASE FAMILY PROTEIN-RELATED"/>
    <property type="match status" value="1"/>
</dbReference>
<dbReference type="InterPro" id="IPR042092">
    <property type="entry name" value="PsdUridine_s_RsuA/RluB/E/F_cat"/>
</dbReference>
<dbReference type="CDD" id="cd00165">
    <property type="entry name" value="S4"/>
    <property type="match status" value="1"/>
</dbReference>
<accession>A0A8H9GZD3</accession>
<evidence type="ECO:0000256" key="4">
    <source>
        <dbReference type="ARBA" id="ARBA00023235"/>
    </source>
</evidence>
<dbReference type="InterPro" id="IPR020103">
    <property type="entry name" value="PsdUridine_synth_cat_dom_sf"/>
</dbReference>
<dbReference type="AlphaFoldDB" id="A0A8H9GZD3"/>
<organism evidence="9 10">
    <name type="scientific">Microbispora bryophytorum</name>
    <dbReference type="NCBI Taxonomy" id="1460882"/>
    <lineage>
        <taxon>Bacteria</taxon>
        <taxon>Bacillati</taxon>
        <taxon>Actinomycetota</taxon>
        <taxon>Actinomycetes</taxon>
        <taxon>Streptosporangiales</taxon>
        <taxon>Streptosporangiaceae</taxon>
        <taxon>Microbispora</taxon>
    </lineage>
</organism>
<comment type="caution">
    <text evidence="9">The sequence shown here is derived from an EMBL/GenBank/DDBJ whole genome shotgun (WGS) entry which is preliminary data.</text>
</comment>
<dbReference type="SUPFAM" id="SSF55120">
    <property type="entry name" value="Pseudouridine synthase"/>
    <property type="match status" value="1"/>
</dbReference>
<dbReference type="InterPro" id="IPR050343">
    <property type="entry name" value="RsuA_PseudoU_synthase"/>
</dbReference>
<comment type="similarity">
    <text evidence="2 6">Belongs to the pseudouridine synthase RsuA family.</text>
</comment>
<feature type="compositionally biased region" description="Basic and acidic residues" evidence="7">
    <location>
        <begin position="256"/>
        <end position="338"/>
    </location>
</feature>
<reference evidence="9" key="2">
    <citation type="submission" date="2020-09" db="EMBL/GenBank/DDBJ databases">
        <authorList>
            <person name="Sun Q."/>
            <person name="Zhou Y."/>
        </authorList>
    </citation>
    <scope>NUCLEOTIDE SEQUENCE</scope>
    <source>
        <strain evidence="9">CGMCC 4.7138</strain>
    </source>
</reference>
<keyword evidence="10" id="KW-1185">Reference proteome</keyword>
<dbReference type="FunFam" id="3.10.290.10:FF:000003">
    <property type="entry name" value="Pseudouridine synthase"/>
    <property type="match status" value="1"/>
</dbReference>
<evidence type="ECO:0000256" key="6">
    <source>
        <dbReference type="RuleBase" id="RU003887"/>
    </source>
</evidence>
<feature type="region of interest" description="Disordered" evidence="7">
    <location>
        <begin position="1"/>
        <end position="427"/>
    </location>
</feature>
<feature type="compositionally biased region" description="Low complexity" evidence="7">
    <location>
        <begin position="1"/>
        <end position="10"/>
    </location>
</feature>
<dbReference type="InterPro" id="IPR018496">
    <property type="entry name" value="PsdUridine_synth_RsuA/RluB_CS"/>
</dbReference>
<evidence type="ECO:0000259" key="8">
    <source>
        <dbReference type="SMART" id="SM00363"/>
    </source>
</evidence>
<dbReference type="CDD" id="cd02870">
    <property type="entry name" value="PseudoU_synth_RsuA_like"/>
    <property type="match status" value="1"/>
</dbReference>
<keyword evidence="4 6" id="KW-0413">Isomerase</keyword>
<dbReference type="GO" id="GO:0000455">
    <property type="term" value="P:enzyme-directed rRNA pseudouridine synthesis"/>
    <property type="evidence" value="ECO:0007669"/>
    <property type="project" value="UniProtKB-ARBA"/>
</dbReference>
<dbReference type="SMART" id="SM00363">
    <property type="entry name" value="S4"/>
    <property type="match status" value="1"/>
</dbReference>
<reference evidence="9" key="1">
    <citation type="journal article" date="2014" name="Int. J. Syst. Evol. Microbiol.">
        <title>Complete genome sequence of Corynebacterium casei LMG S-19264T (=DSM 44701T), isolated from a smear-ripened cheese.</title>
        <authorList>
            <consortium name="US DOE Joint Genome Institute (JGI-PGF)"/>
            <person name="Walter F."/>
            <person name="Albersmeier A."/>
            <person name="Kalinowski J."/>
            <person name="Ruckert C."/>
        </authorList>
    </citation>
    <scope>NUCLEOTIDE SEQUENCE</scope>
    <source>
        <strain evidence="9">CGMCC 4.7138</strain>
    </source>
</reference>
<feature type="compositionally biased region" description="Basic and acidic residues" evidence="7">
    <location>
        <begin position="153"/>
        <end position="244"/>
    </location>
</feature>
<keyword evidence="3 5" id="KW-0694">RNA-binding</keyword>
<evidence type="ECO:0000256" key="7">
    <source>
        <dbReference type="SAM" id="MobiDB-lite"/>
    </source>
</evidence>
<evidence type="ECO:0000256" key="2">
    <source>
        <dbReference type="ARBA" id="ARBA00008348"/>
    </source>
</evidence>
<gene>
    <name evidence="9" type="ORF">GCM10011574_31570</name>
</gene>
<dbReference type="Pfam" id="PF01479">
    <property type="entry name" value="S4"/>
    <property type="match status" value="1"/>
</dbReference>
<feature type="compositionally biased region" description="Low complexity" evidence="7">
    <location>
        <begin position="46"/>
        <end position="60"/>
    </location>
</feature>
<dbReference type="Gene3D" id="3.30.70.1560">
    <property type="entry name" value="Alpha-L RNA-binding motif"/>
    <property type="match status" value="1"/>
</dbReference>
<dbReference type="GO" id="GO:0005829">
    <property type="term" value="C:cytosol"/>
    <property type="evidence" value="ECO:0007669"/>
    <property type="project" value="UniProtKB-ARBA"/>
</dbReference>
<dbReference type="PROSITE" id="PS01149">
    <property type="entry name" value="PSI_RSU"/>
    <property type="match status" value="1"/>
</dbReference>
<feature type="compositionally biased region" description="Gly residues" evidence="7">
    <location>
        <begin position="365"/>
        <end position="375"/>
    </location>
</feature>
<evidence type="ECO:0000313" key="9">
    <source>
        <dbReference type="EMBL" id="GGO12759.1"/>
    </source>
</evidence>
<evidence type="ECO:0000256" key="5">
    <source>
        <dbReference type="PROSITE-ProRule" id="PRU00182"/>
    </source>
</evidence>
<sequence length="664" mass="72113">MDNRRGTPSGEGRGRSRSTGQQGASQSGSRGGSGGFRPQGDRRGGSRVPGSRPGYGFDSRSGSRSDSRPDSRSDRPDSRRFRDEEAPRGDRYGDRRSGDGRDDRSRGRQGDTGRYGDTGRRDARSGGERYRDNDRAPFRAERSGSRGTYGRPEGGRSGDRDGGRGFDRGPGRDGGRGFDRGPARDGGRGFDRGPARDGGRGFDRGPARDGGRGFDRGFDGDRGSGRERGARDAFSGDRADRPSFRADGAGSRGRYGRPEGGRDRPRDRDGGYETTRETKRAPFRDEDRDGRSPRGDREVRSDRGDRGAWSGRGDRESGGRRGDGETRSARPGRGDFRAARGGGRGRASRDEVQTIGRLGGERGRSGGAGASGGSRGAVRPAGGSKRPGASGSAGNPFKTSRQPLRDPDFYDENYTDERDTTEVPGGDRLQKVLAQAGVASRRACEEMIGDGRVSVDGQTVRRFGARVDPAKQIIRVDGKRIPTSSETVYYALNKPIGVVSTMDDPDGRPCLNDYVQDLAPRLFHVGRLDTETEGLLLLTNDGELAHRLTHPSYGVQKKYWAKVPGPVARDLHKVLRKGVELEDGLAKVDEFRVVQEHGQQALVEVILHEGRKHIVRRLMETVGHRVIDLARIEFGPVKLGRLKPGTIRTLTVQEIGDLYAAVGL</sequence>
<name>A0A8H9GZD3_9ACTN</name>
<feature type="compositionally biased region" description="Basic and acidic residues" evidence="7">
    <location>
        <begin position="61"/>
        <end position="111"/>
    </location>
</feature>
<dbReference type="SUPFAM" id="SSF55174">
    <property type="entry name" value="Alpha-L RNA-binding motif"/>
    <property type="match status" value="1"/>
</dbReference>
<proteinExistence type="inferred from homology"/>
<dbReference type="InterPro" id="IPR002942">
    <property type="entry name" value="S4_RNA-bd"/>
</dbReference>
<dbReference type="InterPro" id="IPR006145">
    <property type="entry name" value="PsdUridine_synth_RsuA/RluA"/>
</dbReference>
<dbReference type="PANTHER" id="PTHR47683:SF2">
    <property type="entry name" value="RNA-BINDING S4 DOMAIN-CONTAINING PROTEIN"/>
    <property type="match status" value="1"/>
</dbReference>
<feature type="domain" description="RNA-binding S4" evidence="8">
    <location>
        <begin position="427"/>
        <end position="493"/>
    </location>
</feature>
<dbReference type="EC" id="5.4.99.-" evidence="6"/>
<dbReference type="InterPro" id="IPR036986">
    <property type="entry name" value="S4_RNA-bd_sf"/>
</dbReference>
<dbReference type="Gene3D" id="3.10.290.10">
    <property type="entry name" value="RNA-binding S4 domain"/>
    <property type="match status" value="1"/>
</dbReference>
<dbReference type="FunFam" id="3.30.70.1560:FF:000001">
    <property type="entry name" value="Pseudouridine synthase"/>
    <property type="match status" value="1"/>
</dbReference>
<feature type="compositionally biased region" description="Low complexity" evidence="7">
    <location>
        <begin position="17"/>
        <end position="28"/>
    </location>
</feature>